<dbReference type="OrthoDB" id="1668230at2759"/>
<dbReference type="AlphaFoldDB" id="A0A9P4G7F9"/>
<dbReference type="GeneID" id="63848629"/>
<dbReference type="InterPro" id="IPR000719">
    <property type="entry name" value="Prot_kinase_dom"/>
</dbReference>
<dbReference type="GO" id="GO:0005886">
    <property type="term" value="C:plasma membrane"/>
    <property type="evidence" value="ECO:0007669"/>
    <property type="project" value="TreeGrafter"/>
</dbReference>
<keyword evidence="1" id="KW-0547">Nucleotide-binding</keyword>
<evidence type="ECO:0000313" key="4">
    <source>
        <dbReference type="EMBL" id="KAF1840129.1"/>
    </source>
</evidence>
<evidence type="ECO:0000259" key="3">
    <source>
        <dbReference type="PROSITE" id="PS50011"/>
    </source>
</evidence>
<evidence type="ECO:0000256" key="1">
    <source>
        <dbReference type="ARBA" id="ARBA00022741"/>
    </source>
</evidence>
<dbReference type="RefSeq" id="XP_040782692.1">
    <property type="nucleotide sequence ID" value="XM_040931377.1"/>
</dbReference>
<dbReference type="InterPro" id="IPR011009">
    <property type="entry name" value="Kinase-like_dom_sf"/>
</dbReference>
<keyword evidence="5" id="KW-1185">Reference proteome</keyword>
<comment type="caution">
    <text evidence="4">The sequence shown here is derived from an EMBL/GenBank/DDBJ whole genome shotgun (WGS) entry which is preliminary data.</text>
</comment>
<keyword evidence="4" id="KW-0418">Kinase</keyword>
<dbReference type="EMBL" id="ML976620">
    <property type="protein sequence ID" value="KAF1840129.1"/>
    <property type="molecule type" value="Genomic_DNA"/>
</dbReference>
<evidence type="ECO:0000313" key="5">
    <source>
        <dbReference type="Proteomes" id="UP000800039"/>
    </source>
</evidence>
<name>A0A9P4G7F9_9PLEO</name>
<feature type="domain" description="Protein kinase" evidence="3">
    <location>
        <begin position="32"/>
        <end position="293"/>
    </location>
</feature>
<sequence>MLHPLLMIDYASRGAARSLQFRLPVLRTPSHNYRKQVDKPGSCSVVWISENSTTVLKAPLAFHLDGCDDAVTMEYRSCEKESVELLEREKEIYMHLGEHKGILPCFQSTDSGLVFPYLKNGNLRHFLCNSAELIVFSMRLDWIQTALRSIQYIHSKGVLQADISARNFLVADDLSLCLCDFSGSMIGARKNLVRPETRYEKFEGTEPVDISVRTEIFAVGSLIYEISTGKRPYDELEDGEVEHLFRQGVFPTTSSLYFGGIINNCWLGHYKTVAEILHAGPFTEGTPCLPKSG</sequence>
<organism evidence="4 5">
    <name type="scientific">Cucurbitaria berberidis CBS 394.84</name>
    <dbReference type="NCBI Taxonomy" id="1168544"/>
    <lineage>
        <taxon>Eukaryota</taxon>
        <taxon>Fungi</taxon>
        <taxon>Dikarya</taxon>
        <taxon>Ascomycota</taxon>
        <taxon>Pezizomycotina</taxon>
        <taxon>Dothideomycetes</taxon>
        <taxon>Pleosporomycetidae</taxon>
        <taxon>Pleosporales</taxon>
        <taxon>Pleosporineae</taxon>
        <taxon>Cucurbitariaceae</taxon>
        <taxon>Cucurbitaria</taxon>
    </lineage>
</organism>
<dbReference type="PANTHER" id="PTHR27001">
    <property type="entry name" value="OS01G0253100 PROTEIN"/>
    <property type="match status" value="1"/>
</dbReference>
<dbReference type="Pfam" id="PF07714">
    <property type="entry name" value="PK_Tyr_Ser-Thr"/>
    <property type="match status" value="1"/>
</dbReference>
<dbReference type="Gene3D" id="1.10.510.10">
    <property type="entry name" value="Transferase(Phosphotransferase) domain 1"/>
    <property type="match status" value="1"/>
</dbReference>
<accession>A0A9P4G7F9</accession>
<keyword evidence="2" id="KW-0067">ATP-binding</keyword>
<dbReference type="SUPFAM" id="SSF56112">
    <property type="entry name" value="Protein kinase-like (PK-like)"/>
    <property type="match status" value="1"/>
</dbReference>
<dbReference type="GO" id="GO:0004672">
    <property type="term" value="F:protein kinase activity"/>
    <property type="evidence" value="ECO:0007669"/>
    <property type="project" value="InterPro"/>
</dbReference>
<gene>
    <name evidence="4" type="ORF">K460DRAFT_348247</name>
</gene>
<dbReference type="PROSITE" id="PS50011">
    <property type="entry name" value="PROTEIN_KINASE_DOM"/>
    <property type="match status" value="1"/>
</dbReference>
<protein>
    <submittedName>
        <fullName evidence="4">Kinase-like protein</fullName>
    </submittedName>
</protein>
<dbReference type="PANTHER" id="PTHR27001:SF931">
    <property type="entry name" value="OS11G0664100 PROTEIN"/>
    <property type="match status" value="1"/>
</dbReference>
<dbReference type="Proteomes" id="UP000800039">
    <property type="component" value="Unassembled WGS sequence"/>
</dbReference>
<evidence type="ECO:0000256" key="2">
    <source>
        <dbReference type="ARBA" id="ARBA00022840"/>
    </source>
</evidence>
<dbReference type="GO" id="GO:0005524">
    <property type="term" value="F:ATP binding"/>
    <property type="evidence" value="ECO:0007669"/>
    <property type="project" value="UniProtKB-KW"/>
</dbReference>
<proteinExistence type="predicted"/>
<keyword evidence="4" id="KW-0808">Transferase</keyword>
<dbReference type="InterPro" id="IPR001245">
    <property type="entry name" value="Ser-Thr/Tyr_kinase_cat_dom"/>
</dbReference>
<reference evidence="4" key="1">
    <citation type="submission" date="2020-01" db="EMBL/GenBank/DDBJ databases">
        <authorList>
            <consortium name="DOE Joint Genome Institute"/>
            <person name="Haridas S."/>
            <person name="Albert R."/>
            <person name="Binder M."/>
            <person name="Bloem J."/>
            <person name="Labutti K."/>
            <person name="Salamov A."/>
            <person name="Andreopoulos B."/>
            <person name="Baker S.E."/>
            <person name="Barry K."/>
            <person name="Bills G."/>
            <person name="Bluhm B.H."/>
            <person name="Cannon C."/>
            <person name="Castanera R."/>
            <person name="Culley D.E."/>
            <person name="Daum C."/>
            <person name="Ezra D."/>
            <person name="Gonzalez J.B."/>
            <person name="Henrissat B."/>
            <person name="Kuo A."/>
            <person name="Liang C."/>
            <person name="Lipzen A."/>
            <person name="Lutzoni F."/>
            <person name="Magnuson J."/>
            <person name="Mondo S."/>
            <person name="Nolan M."/>
            <person name="Ohm R."/>
            <person name="Pangilinan J."/>
            <person name="Park H.-J."/>
            <person name="Ramirez L."/>
            <person name="Alfaro M."/>
            <person name="Sun H."/>
            <person name="Tritt A."/>
            <person name="Yoshinaga Y."/>
            <person name="Zwiers L.-H."/>
            <person name="Turgeon B.G."/>
            <person name="Goodwin S.B."/>
            <person name="Spatafora J.W."/>
            <person name="Crous P.W."/>
            <person name="Grigoriev I.V."/>
        </authorList>
    </citation>
    <scope>NUCLEOTIDE SEQUENCE</scope>
    <source>
        <strain evidence="4">CBS 394.84</strain>
    </source>
</reference>